<dbReference type="Proteomes" id="UP001153365">
    <property type="component" value="Unassembled WGS sequence"/>
</dbReference>
<evidence type="ECO:0000256" key="1">
    <source>
        <dbReference type="SAM" id="Phobius"/>
    </source>
</evidence>
<proteinExistence type="predicted"/>
<dbReference type="AlphaFoldDB" id="A0AAV0BF36"/>
<keyword evidence="3" id="KW-1185">Reference proteome</keyword>
<keyword evidence="1" id="KW-0812">Transmembrane</keyword>
<feature type="transmembrane region" description="Helical" evidence="1">
    <location>
        <begin position="6"/>
        <end position="27"/>
    </location>
</feature>
<dbReference type="EMBL" id="CALTRL010005715">
    <property type="protein sequence ID" value="CAH7685230.1"/>
    <property type="molecule type" value="Genomic_DNA"/>
</dbReference>
<keyword evidence="1" id="KW-1133">Transmembrane helix</keyword>
<feature type="transmembrane region" description="Helical" evidence="1">
    <location>
        <begin position="85"/>
        <end position="104"/>
    </location>
</feature>
<evidence type="ECO:0000313" key="3">
    <source>
        <dbReference type="Proteomes" id="UP001153365"/>
    </source>
</evidence>
<evidence type="ECO:0000313" key="2">
    <source>
        <dbReference type="EMBL" id="CAH7685230.1"/>
    </source>
</evidence>
<organism evidence="2 3">
    <name type="scientific">Phakopsora pachyrhizi</name>
    <name type="common">Asian soybean rust disease fungus</name>
    <dbReference type="NCBI Taxonomy" id="170000"/>
    <lineage>
        <taxon>Eukaryota</taxon>
        <taxon>Fungi</taxon>
        <taxon>Dikarya</taxon>
        <taxon>Basidiomycota</taxon>
        <taxon>Pucciniomycotina</taxon>
        <taxon>Pucciniomycetes</taxon>
        <taxon>Pucciniales</taxon>
        <taxon>Phakopsoraceae</taxon>
        <taxon>Phakopsora</taxon>
    </lineage>
</organism>
<comment type="caution">
    <text evidence="2">The sequence shown here is derived from an EMBL/GenBank/DDBJ whole genome shotgun (WGS) entry which is preliminary data.</text>
</comment>
<gene>
    <name evidence="2" type="ORF">PPACK8108_LOCUS19717</name>
</gene>
<keyword evidence="1" id="KW-0472">Membrane</keyword>
<reference evidence="2" key="1">
    <citation type="submission" date="2022-06" db="EMBL/GenBank/DDBJ databases">
        <authorList>
            <consortium name="SYNGENTA / RWTH Aachen University"/>
        </authorList>
    </citation>
    <scope>NUCLEOTIDE SEQUENCE</scope>
</reference>
<feature type="transmembrane region" description="Helical" evidence="1">
    <location>
        <begin position="39"/>
        <end position="58"/>
    </location>
</feature>
<name>A0AAV0BF36_PHAPC</name>
<protein>
    <submittedName>
        <fullName evidence="2">Uncharacterized protein</fullName>
    </submittedName>
</protein>
<accession>A0AAV0BF36</accession>
<sequence length="167" mass="18978">MRGFESLIVLFNMVCLIVGVDELNLVIRSHRLGKKYPGSLYLLLEISLIPTFLSLVPFEFLEAWSEILQNIENHQSLTGIKKEIFVNRLITVSLLGLIALIDLFTPRPTSLLPINQDRIQPPKITLEQNNVQAPPPLEPCRSLISLTLTIISESTHLKLQLKRLFQI</sequence>